<evidence type="ECO:0000256" key="7">
    <source>
        <dbReference type="ARBA" id="ARBA00023160"/>
    </source>
</evidence>
<feature type="domain" description="Lipoyl-binding" evidence="11">
    <location>
        <begin position="82"/>
        <end position="158"/>
    </location>
</feature>
<evidence type="ECO:0000256" key="6">
    <source>
        <dbReference type="ARBA" id="ARBA00023098"/>
    </source>
</evidence>
<dbReference type="PANTHER" id="PTHR45266:SF3">
    <property type="entry name" value="OXALOACETATE DECARBOXYLASE ALPHA CHAIN"/>
    <property type="match status" value="1"/>
</dbReference>
<keyword evidence="5 9" id="KW-0276">Fatty acid metabolism</keyword>
<evidence type="ECO:0000256" key="2">
    <source>
        <dbReference type="ARBA" id="ARBA00005194"/>
    </source>
</evidence>
<evidence type="ECO:0000256" key="1">
    <source>
        <dbReference type="ARBA" id="ARBA00003761"/>
    </source>
</evidence>
<dbReference type="Pfam" id="PF00364">
    <property type="entry name" value="Biotin_lipoyl"/>
    <property type="match status" value="1"/>
</dbReference>
<sequence length="158" mass="16605">MDLRKIKKLIEMLEESNLSELEIREGEETVRLSRHPASVPMATYSSAPVMTAAPQAAAPAAAATAPTPAAGSSDAAPELPAGQVLRSPMVGTYYAAPSPGADPFVRIGQQVKKGDTLATIEAMKMFNPIEAESDGTVKAILVENGQPVEFDQPLFVIG</sequence>
<dbReference type="PANTHER" id="PTHR45266">
    <property type="entry name" value="OXALOACETATE DECARBOXYLASE ALPHA CHAIN"/>
    <property type="match status" value="1"/>
</dbReference>
<dbReference type="SUPFAM" id="SSF51230">
    <property type="entry name" value="Single hybrid motif"/>
    <property type="match status" value="1"/>
</dbReference>
<evidence type="ECO:0000256" key="9">
    <source>
        <dbReference type="RuleBase" id="RU364072"/>
    </source>
</evidence>
<dbReference type="InterPro" id="IPR050709">
    <property type="entry name" value="Biotin_Carboxyl_Carrier/Decarb"/>
</dbReference>
<reference evidence="12 13" key="1">
    <citation type="submission" date="2019-03" db="EMBL/GenBank/DDBJ databases">
        <title>Genomic Encyclopedia of Type Strains, Phase IV (KMG-IV): sequencing the most valuable type-strain genomes for metagenomic binning, comparative biology and taxonomic classification.</title>
        <authorList>
            <person name="Goeker M."/>
        </authorList>
    </citation>
    <scope>NUCLEOTIDE SEQUENCE [LARGE SCALE GENOMIC DNA]</scope>
    <source>
        <strain evidence="12 13">DSM 21944</strain>
    </source>
</reference>
<feature type="compositionally biased region" description="Low complexity" evidence="10">
    <location>
        <begin position="56"/>
        <end position="77"/>
    </location>
</feature>
<keyword evidence="7 9" id="KW-0275">Fatty acid biosynthesis</keyword>
<evidence type="ECO:0000256" key="10">
    <source>
        <dbReference type="SAM" id="MobiDB-lite"/>
    </source>
</evidence>
<dbReference type="Gene3D" id="2.40.50.100">
    <property type="match status" value="1"/>
</dbReference>
<dbReference type="FunFam" id="2.40.50.100:FF:000003">
    <property type="entry name" value="Acetyl-CoA carboxylase biotin carboxyl carrier protein"/>
    <property type="match status" value="1"/>
</dbReference>
<dbReference type="RefSeq" id="WP_132577412.1">
    <property type="nucleotide sequence ID" value="NZ_JBHLWF010000033.1"/>
</dbReference>
<evidence type="ECO:0000313" key="13">
    <source>
        <dbReference type="Proteomes" id="UP000294599"/>
    </source>
</evidence>
<dbReference type="PRINTS" id="PR01071">
    <property type="entry name" value="ACOABIOTINCC"/>
</dbReference>
<dbReference type="InterPro" id="IPR000089">
    <property type="entry name" value="Biotin_lipoyl"/>
</dbReference>
<evidence type="ECO:0000256" key="8">
    <source>
        <dbReference type="ARBA" id="ARBA00023267"/>
    </source>
</evidence>
<evidence type="ECO:0000256" key="5">
    <source>
        <dbReference type="ARBA" id="ARBA00022832"/>
    </source>
</evidence>
<accession>A0A4R3LEW9</accession>
<dbReference type="PROSITE" id="PS00188">
    <property type="entry name" value="BIOTIN"/>
    <property type="match status" value="1"/>
</dbReference>
<dbReference type="UniPathway" id="UPA00094"/>
<proteinExistence type="predicted"/>
<organism evidence="12 13">
    <name type="scientific">Pseudofulvimonas gallinarii</name>
    <dbReference type="NCBI Taxonomy" id="634155"/>
    <lineage>
        <taxon>Bacteria</taxon>
        <taxon>Pseudomonadati</taxon>
        <taxon>Pseudomonadota</taxon>
        <taxon>Gammaproteobacteria</taxon>
        <taxon>Lysobacterales</taxon>
        <taxon>Rhodanobacteraceae</taxon>
        <taxon>Pseudofulvimonas</taxon>
    </lineage>
</organism>
<feature type="region of interest" description="Disordered" evidence="10">
    <location>
        <begin position="56"/>
        <end position="82"/>
    </location>
</feature>
<keyword evidence="4 9" id="KW-0444">Lipid biosynthesis</keyword>
<evidence type="ECO:0000256" key="3">
    <source>
        <dbReference type="ARBA" id="ARBA00017562"/>
    </source>
</evidence>
<dbReference type="InterPro" id="IPR011053">
    <property type="entry name" value="Single_hybrid_motif"/>
</dbReference>
<dbReference type="PROSITE" id="PS50968">
    <property type="entry name" value="BIOTINYL_LIPOYL"/>
    <property type="match status" value="1"/>
</dbReference>
<evidence type="ECO:0000256" key="4">
    <source>
        <dbReference type="ARBA" id="ARBA00022516"/>
    </source>
</evidence>
<keyword evidence="8 9" id="KW-0092">Biotin</keyword>
<dbReference type="InterPro" id="IPR001249">
    <property type="entry name" value="AcCoA_biotinCC"/>
</dbReference>
<protein>
    <recommendedName>
        <fullName evidence="3 9">Biotin carboxyl carrier protein of acetyl-CoA carboxylase</fullName>
    </recommendedName>
</protein>
<dbReference type="GO" id="GO:0009317">
    <property type="term" value="C:acetyl-CoA carboxylase complex"/>
    <property type="evidence" value="ECO:0007669"/>
    <property type="project" value="InterPro"/>
</dbReference>
<name>A0A4R3LEW9_9GAMM</name>
<dbReference type="AlphaFoldDB" id="A0A4R3LEW9"/>
<comment type="pathway">
    <text evidence="2 9">Lipid metabolism; fatty acid biosynthesis.</text>
</comment>
<evidence type="ECO:0000313" key="12">
    <source>
        <dbReference type="EMBL" id="TCS97975.1"/>
    </source>
</evidence>
<keyword evidence="6 9" id="KW-0443">Lipid metabolism</keyword>
<keyword evidence="13" id="KW-1185">Reference proteome</keyword>
<dbReference type="Proteomes" id="UP000294599">
    <property type="component" value="Unassembled WGS sequence"/>
</dbReference>
<comment type="function">
    <text evidence="1 9">This protein is a component of the acetyl coenzyme A carboxylase complex; first, biotin carboxylase catalyzes the carboxylation of the carrier protein and then the transcarboxylase transfers the carboxyl group to form malonyl-CoA.</text>
</comment>
<comment type="caution">
    <text evidence="12">The sequence shown here is derived from an EMBL/GenBank/DDBJ whole genome shotgun (WGS) entry which is preliminary data.</text>
</comment>
<dbReference type="GO" id="GO:0003989">
    <property type="term" value="F:acetyl-CoA carboxylase activity"/>
    <property type="evidence" value="ECO:0007669"/>
    <property type="project" value="InterPro"/>
</dbReference>
<dbReference type="GO" id="GO:0006633">
    <property type="term" value="P:fatty acid biosynthetic process"/>
    <property type="evidence" value="ECO:0007669"/>
    <property type="project" value="UniProtKB-UniPathway"/>
</dbReference>
<dbReference type="InterPro" id="IPR001882">
    <property type="entry name" value="Biotin_BS"/>
</dbReference>
<dbReference type="OrthoDB" id="9811735at2"/>
<evidence type="ECO:0000259" key="11">
    <source>
        <dbReference type="PROSITE" id="PS50968"/>
    </source>
</evidence>
<dbReference type="CDD" id="cd06850">
    <property type="entry name" value="biotinyl_domain"/>
    <property type="match status" value="1"/>
</dbReference>
<dbReference type="EMBL" id="SMAF01000010">
    <property type="protein sequence ID" value="TCS97975.1"/>
    <property type="molecule type" value="Genomic_DNA"/>
</dbReference>
<gene>
    <name evidence="12" type="ORF">EDC25_11036</name>
</gene>
<dbReference type="NCBIfam" id="TIGR00531">
    <property type="entry name" value="BCCP"/>
    <property type="match status" value="1"/>
</dbReference>